<dbReference type="SUPFAM" id="SSF103481">
    <property type="entry name" value="Multidrug resistance efflux transporter EmrE"/>
    <property type="match status" value="2"/>
</dbReference>
<feature type="transmembrane region" description="Helical" evidence="6">
    <location>
        <begin position="99"/>
        <end position="117"/>
    </location>
</feature>
<comment type="similarity">
    <text evidence="2">Belongs to the EamA transporter family.</text>
</comment>
<evidence type="ECO:0000256" key="2">
    <source>
        <dbReference type="ARBA" id="ARBA00007362"/>
    </source>
</evidence>
<evidence type="ECO:0000259" key="7">
    <source>
        <dbReference type="Pfam" id="PF00892"/>
    </source>
</evidence>
<feature type="transmembrane region" description="Helical" evidence="6">
    <location>
        <begin position="209"/>
        <end position="227"/>
    </location>
</feature>
<reference evidence="8" key="1">
    <citation type="submission" date="2020-05" db="EMBL/GenBank/DDBJ databases">
        <authorList>
            <person name="Zhu T."/>
            <person name="Keshari N."/>
            <person name="Lu X."/>
        </authorList>
    </citation>
    <scope>NUCLEOTIDE SEQUENCE</scope>
    <source>
        <strain evidence="8">NK1-12</strain>
    </source>
</reference>
<feature type="transmembrane region" description="Helical" evidence="6">
    <location>
        <begin position="181"/>
        <end position="203"/>
    </location>
</feature>
<evidence type="ECO:0000256" key="3">
    <source>
        <dbReference type="ARBA" id="ARBA00022692"/>
    </source>
</evidence>
<feature type="transmembrane region" description="Helical" evidence="6">
    <location>
        <begin position="239"/>
        <end position="259"/>
    </location>
</feature>
<dbReference type="Pfam" id="PF00892">
    <property type="entry name" value="EamA"/>
    <property type="match status" value="2"/>
</dbReference>
<dbReference type="InterPro" id="IPR050638">
    <property type="entry name" value="AA-Vitamin_Transporters"/>
</dbReference>
<keyword evidence="5 6" id="KW-0472">Membrane</keyword>
<keyword evidence="3 6" id="KW-0812">Transmembrane</keyword>
<evidence type="ECO:0000256" key="5">
    <source>
        <dbReference type="ARBA" id="ARBA00023136"/>
    </source>
</evidence>
<dbReference type="GO" id="GO:0016020">
    <property type="term" value="C:membrane"/>
    <property type="evidence" value="ECO:0007669"/>
    <property type="project" value="UniProtKB-SubCell"/>
</dbReference>
<evidence type="ECO:0000256" key="4">
    <source>
        <dbReference type="ARBA" id="ARBA00022989"/>
    </source>
</evidence>
<gene>
    <name evidence="8" type="ORF">HJG54_14320</name>
</gene>
<evidence type="ECO:0000256" key="1">
    <source>
        <dbReference type="ARBA" id="ARBA00004141"/>
    </source>
</evidence>
<name>A0AA96WG01_9CYAN</name>
<keyword evidence="4 6" id="KW-1133">Transmembrane helix</keyword>
<feature type="domain" description="EamA" evidence="7">
    <location>
        <begin position="149"/>
        <end position="279"/>
    </location>
</feature>
<feature type="transmembrane region" description="Helical" evidence="6">
    <location>
        <begin position="148"/>
        <end position="169"/>
    </location>
</feature>
<accession>A0AA96WG01</accession>
<dbReference type="PANTHER" id="PTHR32322:SF2">
    <property type="entry name" value="EAMA DOMAIN-CONTAINING PROTEIN"/>
    <property type="match status" value="1"/>
</dbReference>
<feature type="transmembrane region" description="Helical" evidence="6">
    <location>
        <begin position="124"/>
        <end position="142"/>
    </location>
</feature>
<feature type="transmembrane region" description="Helical" evidence="6">
    <location>
        <begin position="73"/>
        <end position="93"/>
    </location>
</feature>
<dbReference type="InterPro" id="IPR000620">
    <property type="entry name" value="EamA_dom"/>
</dbReference>
<organism evidence="8">
    <name type="scientific">Leptolyngbya sp. NK1-12</name>
    <dbReference type="NCBI Taxonomy" id="2547451"/>
    <lineage>
        <taxon>Bacteria</taxon>
        <taxon>Bacillati</taxon>
        <taxon>Cyanobacteriota</taxon>
        <taxon>Cyanophyceae</taxon>
        <taxon>Leptolyngbyales</taxon>
        <taxon>Leptolyngbyaceae</taxon>
        <taxon>Leptolyngbya group</taxon>
        <taxon>Leptolyngbya</taxon>
    </lineage>
</organism>
<feature type="transmembrane region" description="Helical" evidence="6">
    <location>
        <begin position="265"/>
        <end position="284"/>
    </location>
</feature>
<dbReference type="PANTHER" id="PTHR32322">
    <property type="entry name" value="INNER MEMBRANE TRANSPORTER"/>
    <property type="match status" value="1"/>
</dbReference>
<sequence length="288" mass="30284">MTKVIKDIPAPKLSPNILVLLSIVSTQLGSAIAKSLFEQLNPFAVVFLRVGFAALVLLILWRPNWRAVNRSAYPVLLLFGLALALMNLSFYLAIERVPIGIAVALEFIGPLGVAVCNSRRWMDALWVGLAALGIILLAPITSDLSLDPTGIALALTAGGFWAAYILLSARVGQALPGGTGLAWAMTLGAIVLLPVGLIAGGPALLTPHLLLIGFGVALLSSALPYSLELEALRRMPVRVFGVLLSLEPVAAALMGFLVLRETLALRAMIAILLVTIAAAGAARFSGQR</sequence>
<dbReference type="EMBL" id="CP053586">
    <property type="protein sequence ID" value="WNZ23915.1"/>
    <property type="molecule type" value="Genomic_DNA"/>
</dbReference>
<evidence type="ECO:0000256" key="6">
    <source>
        <dbReference type="SAM" id="Phobius"/>
    </source>
</evidence>
<feature type="domain" description="EamA" evidence="7">
    <location>
        <begin position="16"/>
        <end position="134"/>
    </location>
</feature>
<comment type="subcellular location">
    <subcellularLocation>
        <location evidence="1">Membrane</location>
        <topology evidence="1">Multi-pass membrane protein</topology>
    </subcellularLocation>
</comment>
<evidence type="ECO:0000313" key="8">
    <source>
        <dbReference type="EMBL" id="WNZ23915.1"/>
    </source>
</evidence>
<dbReference type="AlphaFoldDB" id="A0AA96WG01"/>
<proteinExistence type="inferred from homology"/>
<dbReference type="InterPro" id="IPR037185">
    <property type="entry name" value="EmrE-like"/>
</dbReference>
<dbReference type="RefSeq" id="WP_316429427.1">
    <property type="nucleotide sequence ID" value="NZ_CP053586.1"/>
</dbReference>
<feature type="transmembrane region" description="Helical" evidence="6">
    <location>
        <begin position="43"/>
        <end position="61"/>
    </location>
</feature>
<protein>
    <submittedName>
        <fullName evidence="8">EamA family transporter</fullName>
    </submittedName>
</protein>